<keyword evidence="8" id="KW-1185">Reference proteome</keyword>
<dbReference type="Pfam" id="PF03705">
    <property type="entry name" value="CheR_N"/>
    <property type="match status" value="1"/>
</dbReference>
<evidence type="ECO:0000256" key="1">
    <source>
        <dbReference type="ARBA" id="ARBA00001541"/>
    </source>
</evidence>
<gene>
    <name evidence="7" type="ORF">BM613_00240</name>
</gene>
<dbReference type="GO" id="GO:0032259">
    <property type="term" value="P:methylation"/>
    <property type="evidence" value="ECO:0007669"/>
    <property type="project" value="UniProtKB-KW"/>
</dbReference>
<evidence type="ECO:0000256" key="5">
    <source>
        <dbReference type="ARBA" id="ARBA00022691"/>
    </source>
</evidence>
<dbReference type="PANTHER" id="PTHR24422:SF19">
    <property type="entry name" value="CHEMOTAXIS PROTEIN METHYLTRANSFERASE"/>
    <property type="match status" value="1"/>
</dbReference>
<dbReference type="PRINTS" id="PR00996">
    <property type="entry name" value="CHERMTFRASE"/>
</dbReference>
<dbReference type="Gene3D" id="1.10.155.10">
    <property type="entry name" value="Chemotaxis receptor methyltransferase CheR, N-terminal domain"/>
    <property type="match status" value="1"/>
</dbReference>
<dbReference type="EMBL" id="MPDK01000001">
    <property type="protein sequence ID" value="PWI59077.1"/>
    <property type="molecule type" value="Genomic_DNA"/>
</dbReference>
<keyword evidence="3" id="KW-0489">Methyltransferase</keyword>
<accession>A0A2U3DCR8</accession>
<evidence type="ECO:0000313" key="7">
    <source>
        <dbReference type="EMBL" id="PWI59077.1"/>
    </source>
</evidence>
<protein>
    <recommendedName>
        <fullName evidence="2">protein-glutamate O-methyltransferase</fullName>
        <ecNumber evidence="2">2.1.1.80</ecNumber>
    </recommendedName>
</protein>
<evidence type="ECO:0000256" key="3">
    <source>
        <dbReference type="ARBA" id="ARBA00022603"/>
    </source>
</evidence>
<dbReference type="AlphaFoldDB" id="A0A2U3DCR8"/>
<evidence type="ECO:0000256" key="4">
    <source>
        <dbReference type="ARBA" id="ARBA00022679"/>
    </source>
</evidence>
<dbReference type="Proteomes" id="UP000245380">
    <property type="component" value="Unassembled WGS sequence"/>
</dbReference>
<dbReference type="PANTHER" id="PTHR24422">
    <property type="entry name" value="CHEMOTAXIS PROTEIN METHYLTRANSFERASE"/>
    <property type="match status" value="1"/>
</dbReference>
<dbReference type="OrthoDB" id="9816309at2"/>
<keyword evidence="4" id="KW-0808">Transferase</keyword>
<proteinExistence type="predicted"/>
<dbReference type="InterPro" id="IPR022641">
    <property type="entry name" value="CheR_N"/>
</dbReference>
<dbReference type="SUPFAM" id="SSF47757">
    <property type="entry name" value="Chemotaxis receptor methyltransferase CheR, N-terminal domain"/>
    <property type="match status" value="1"/>
</dbReference>
<dbReference type="Gene3D" id="3.40.50.150">
    <property type="entry name" value="Vaccinia Virus protein VP39"/>
    <property type="match status" value="1"/>
</dbReference>
<evidence type="ECO:0000313" key="8">
    <source>
        <dbReference type="Proteomes" id="UP000245380"/>
    </source>
</evidence>
<dbReference type="SUPFAM" id="SSF53335">
    <property type="entry name" value="S-adenosyl-L-methionine-dependent methyltransferases"/>
    <property type="match status" value="1"/>
</dbReference>
<comment type="catalytic activity">
    <reaction evidence="1">
        <text>L-glutamyl-[protein] + S-adenosyl-L-methionine = [protein]-L-glutamate 5-O-methyl ester + S-adenosyl-L-homocysteine</text>
        <dbReference type="Rhea" id="RHEA:24452"/>
        <dbReference type="Rhea" id="RHEA-COMP:10208"/>
        <dbReference type="Rhea" id="RHEA-COMP:10311"/>
        <dbReference type="ChEBI" id="CHEBI:29973"/>
        <dbReference type="ChEBI" id="CHEBI:57856"/>
        <dbReference type="ChEBI" id="CHEBI:59789"/>
        <dbReference type="ChEBI" id="CHEBI:82795"/>
        <dbReference type="EC" id="2.1.1.80"/>
    </reaction>
</comment>
<evidence type="ECO:0000259" key="6">
    <source>
        <dbReference type="PROSITE" id="PS50123"/>
    </source>
</evidence>
<dbReference type="SMART" id="SM00138">
    <property type="entry name" value="MeTrc"/>
    <property type="match status" value="1"/>
</dbReference>
<dbReference type="InterPro" id="IPR022642">
    <property type="entry name" value="CheR_C"/>
</dbReference>
<keyword evidence="5" id="KW-0949">S-adenosyl-L-methionine</keyword>
<feature type="domain" description="CheR-type methyltransferase" evidence="6">
    <location>
        <begin position="1"/>
        <end position="264"/>
    </location>
</feature>
<dbReference type="InterPro" id="IPR000780">
    <property type="entry name" value="CheR_MeTrfase"/>
</dbReference>
<dbReference type="PROSITE" id="PS50123">
    <property type="entry name" value="CHER"/>
    <property type="match status" value="1"/>
</dbReference>
<evidence type="ECO:0000256" key="2">
    <source>
        <dbReference type="ARBA" id="ARBA00012534"/>
    </source>
</evidence>
<dbReference type="EC" id="2.1.1.80" evidence="2"/>
<organism evidence="7 8">
    <name type="scientific">Sulfoacidibacillus thermotolerans</name>
    <name type="common">Acidibacillus sulfuroxidans</name>
    <dbReference type="NCBI Taxonomy" id="1765684"/>
    <lineage>
        <taxon>Bacteria</taxon>
        <taxon>Bacillati</taxon>
        <taxon>Bacillota</taxon>
        <taxon>Bacilli</taxon>
        <taxon>Bacillales</taxon>
        <taxon>Alicyclobacillaceae</taxon>
        <taxon>Sulfoacidibacillus</taxon>
    </lineage>
</organism>
<name>A0A2U3DCR8_SULT2</name>
<dbReference type="Pfam" id="PF01739">
    <property type="entry name" value="CheR"/>
    <property type="match status" value="1"/>
</dbReference>
<sequence>MSEWTPNPKSGYDWFVEQFKVATGIDLAYYKRPQMERRLLALCNKRGFSSFEEYFPAVCQDDLLMNELLDRMTINVSEFFRNPNRWQTLKNDILPSLLTGKTFHAWSAACSTGQEPFTLLMILAELLPIEQISILATDIDLHALEFAQNATYTETDVASIEKNLRNKYFIPSDNGKVMIHPFYRKHVFFEQHNLLSDPYPKQLDLIICRNVLIYFTDDAKNLLIEKFSRALRPGGILFVGGTEQIFHPESFRLKQISPFFYQRI</sequence>
<comment type="caution">
    <text evidence="7">The sequence shown here is derived from an EMBL/GenBank/DDBJ whole genome shotgun (WGS) entry which is preliminary data.</text>
</comment>
<dbReference type="InterPro" id="IPR050903">
    <property type="entry name" value="Bact_Chemotaxis_MeTrfase"/>
</dbReference>
<dbReference type="CDD" id="cd02440">
    <property type="entry name" value="AdoMet_MTases"/>
    <property type="match status" value="1"/>
</dbReference>
<reference evidence="7 8" key="1">
    <citation type="submission" date="2016-11" db="EMBL/GenBank/DDBJ databases">
        <title>Comparative genomics of Acidibacillus ferroxidans species.</title>
        <authorList>
            <person name="Oliveira G."/>
            <person name="Nunes G."/>
            <person name="Oliveira R."/>
            <person name="Araujo F."/>
            <person name="Salim A."/>
            <person name="Scholte L."/>
            <person name="Morais D."/>
            <person name="Nancucheo I."/>
            <person name="Johnson D.B."/>
            <person name="Grail B."/>
            <person name="Bittencourt J."/>
            <person name="Valadares R."/>
        </authorList>
    </citation>
    <scope>NUCLEOTIDE SEQUENCE [LARGE SCALE GENOMIC DNA]</scope>
    <source>
        <strain evidence="7 8">Y002</strain>
    </source>
</reference>
<dbReference type="RefSeq" id="WP_109429158.1">
    <property type="nucleotide sequence ID" value="NZ_MPDK01000001.1"/>
</dbReference>
<dbReference type="InterPro" id="IPR036804">
    <property type="entry name" value="CheR_N_sf"/>
</dbReference>
<dbReference type="GO" id="GO:0008983">
    <property type="term" value="F:protein-glutamate O-methyltransferase activity"/>
    <property type="evidence" value="ECO:0007669"/>
    <property type="project" value="UniProtKB-EC"/>
</dbReference>
<dbReference type="InterPro" id="IPR029063">
    <property type="entry name" value="SAM-dependent_MTases_sf"/>
</dbReference>